<evidence type="ECO:0000256" key="1">
    <source>
        <dbReference type="SAM" id="MobiDB-lite"/>
    </source>
</evidence>
<reference evidence="2" key="1">
    <citation type="submission" date="2025-08" db="UniProtKB">
        <authorList>
            <consortium name="RefSeq"/>
        </authorList>
    </citation>
    <scope>IDENTIFICATION</scope>
</reference>
<feature type="compositionally biased region" description="Polar residues" evidence="1">
    <location>
        <begin position="1"/>
        <end position="11"/>
    </location>
</feature>
<accession>A0A6P4FD29</accession>
<feature type="region of interest" description="Disordered" evidence="1">
    <location>
        <begin position="1"/>
        <end position="144"/>
    </location>
</feature>
<dbReference type="RefSeq" id="XP_016988325.1">
    <property type="nucleotide sequence ID" value="XM_017132836.1"/>
</dbReference>
<feature type="compositionally biased region" description="Basic and acidic residues" evidence="1">
    <location>
        <begin position="67"/>
        <end position="124"/>
    </location>
</feature>
<name>A0A6P4FD29_DRORH</name>
<gene>
    <name evidence="2" type="primary">LOC108050891</name>
</gene>
<dbReference type="AlphaFoldDB" id="A0A6P4FD29"/>
<organism evidence="2">
    <name type="scientific">Drosophila rhopaloa</name>
    <name type="common">Fruit fly</name>
    <dbReference type="NCBI Taxonomy" id="1041015"/>
    <lineage>
        <taxon>Eukaryota</taxon>
        <taxon>Metazoa</taxon>
        <taxon>Ecdysozoa</taxon>
        <taxon>Arthropoda</taxon>
        <taxon>Hexapoda</taxon>
        <taxon>Insecta</taxon>
        <taxon>Pterygota</taxon>
        <taxon>Neoptera</taxon>
        <taxon>Endopterygota</taxon>
        <taxon>Diptera</taxon>
        <taxon>Brachycera</taxon>
        <taxon>Muscomorpha</taxon>
        <taxon>Ephydroidea</taxon>
        <taxon>Drosophilidae</taxon>
        <taxon>Drosophila</taxon>
        <taxon>Sophophora</taxon>
    </lineage>
</organism>
<feature type="compositionally biased region" description="Polar residues" evidence="1">
    <location>
        <begin position="38"/>
        <end position="57"/>
    </location>
</feature>
<dbReference type="OrthoDB" id="8045512at2759"/>
<evidence type="ECO:0000313" key="2">
    <source>
        <dbReference type="RefSeq" id="XP_016988325.1"/>
    </source>
</evidence>
<proteinExistence type="predicted"/>
<protein>
    <submittedName>
        <fullName evidence="2">Uncharacterized protein LOC108050891</fullName>
    </submittedName>
</protein>
<sequence length="193" mass="21993">MSGDANITPQSGRRPRLGLGRRGCQSTPLMRLQKEESSVNTPKTGNSETPKTLSLSLNARRIGLSKNRTELTKKKLEFAVTQEIKDEEQANVKKSSKRENIKSDKRKDSREESNKPEHEEDLKMMQDPQNKQQEDSPKSSQITELKGDIEIWRQAFRASVDDLLTMAEPGLSKRDLLTQLGIPLQMLRYLEED</sequence>